<gene>
    <name evidence="1" type="ORF">AALM99_02110</name>
</gene>
<evidence type="ECO:0000313" key="1">
    <source>
        <dbReference type="EMBL" id="MEY8537242.1"/>
    </source>
</evidence>
<reference evidence="1 2" key="1">
    <citation type="submission" date="2024-03" db="EMBL/GenBank/DDBJ databases">
        <title>Mouse gut bacterial collection (mGBC) of GemPharmatech.</title>
        <authorList>
            <person name="He Y."/>
            <person name="Dong L."/>
            <person name="Wu D."/>
            <person name="Gao X."/>
            <person name="Lin Z."/>
        </authorList>
    </citation>
    <scope>NUCLEOTIDE SEQUENCE [LARGE SCALE GENOMIC DNA]</scope>
    <source>
        <strain evidence="1 2">20-218</strain>
    </source>
</reference>
<proteinExistence type="predicted"/>
<organism evidence="1 2">
    <name type="scientific">Lactococcus muris</name>
    <dbReference type="NCBI Taxonomy" id="2941330"/>
    <lineage>
        <taxon>Bacteria</taxon>
        <taxon>Bacillati</taxon>
        <taxon>Bacillota</taxon>
        <taxon>Bacilli</taxon>
        <taxon>Lactobacillales</taxon>
        <taxon>Streptococcaceae</taxon>
        <taxon>Lactococcus</taxon>
    </lineage>
</organism>
<comment type="caution">
    <text evidence="1">The sequence shown here is derived from an EMBL/GenBank/DDBJ whole genome shotgun (WGS) entry which is preliminary data.</text>
</comment>
<dbReference type="RefSeq" id="WP_369917719.1">
    <property type="nucleotide sequence ID" value="NZ_JBCLSQ010000003.1"/>
</dbReference>
<keyword evidence="2" id="KW-1185">Reference proteome</keyword>
<name>A0ABV4D654_9LACT</name>
<protein>
    <submittedName>
        <fullName evidence="1">Uncharacterized protein</fullName>
    </submittedName>
</protein>
<evidence type="ECO:0000313" key="2">
    <source>
        <dbReference type="Proteomes" id="UP001565242"/>
    </source>
</evidence>
<dbReference type="EMBL" id="JBCLSQ010000003">
    <property type="protein sequence ID" value="MEY8537242.1"/>
    <property type="molecule type" value="Genomic_DNA"/>
</dbReference>
<sequence>MLFKKFLNFCHERKVALAKKAILERFTIHQVYYYDGRISYEVVEGFWV</sequence>
<accession>A0ABV4D654</accession>
<dbReference type="Proteomes" id="UP001565242">
    <property type="component" value="Unassembled WGS sequence"/>
</dbReference>